<dbReference type="InterPro" id="IPR006015">
    <property type="entry name" value="Universal_stress_UspA"/>
</dbReference>
<organism evidence="4 5">
    <name type="scientific">Sinobacterium caligoides</name>
    <dbReference type="NCBI Taxonomy" id="933926"/>
    <lineage>
        <taxon>Bacteria</taxon>
        <taxon>Pseudomonadati</taxon>
        <taxon>Pseudomonadota</taxon>
        <taxon>Gammaproteobacteria</taxon>
        <taxon>Cellvibrionales</taxon>
        <taxon>Spongiibacteraceae</taxon>
        <taxon>Sinobacterium</taxon>
    </lineage>
</organism>
<dbReference type="SUPFAM" id="SSF52402">
    <property type="entry name" value="Adenine nucleotide alpha hydrolases-like"/>
    <property type="match status" value="2"/>
</dbReference>
<proteinExistence type="inferred from homology"/>
<evidence type="ECO:0000256" key="1">
    <source>
        <dbReference type="ARBA" id="ARBA00008791"/>
    </source>
</evidence>
<feature type="domain" description="UspA" evidence="3">
    <location>
        <begin position="213"/>
        <end position="283"/>
    </location>
</feature>
<dbReference type="PRINTS" id="PR01438">
    <property type="entry name" value="UNVRSLSTRESS"/>
</dbReference>
<dbReference type="PANTHER" id="PTHR46268">
    <property type="entry name" value="STRESS RESPONSE PROTEIN NHAX"/>
    <property type="match status" value="1"/>
</dbReference>
<evidence type="ECO:0000313" key="4">
    <source>
        <dbReference type="EMBL" id="ROR98777.1"/>
    </source>
</evidence>
<comment type="similarity">
    <text evidence="1">Belongs to the universal stress protein A family.</text>
</comment>
<accession>A0A3N2DG60</accession>
<dbReference type="AlphaFoldDB" id="A0A3N2DG60"/>
<keyword evidence="2" id="KW-0175">Coiled coil</keyword>
<dbReference type="Gene3D" id="3.40.50.12370">
    <property type="match status" value="1"/>
</dbReference>
<name>A0A3N2DG60_9GAMM</name>
<evidence type="ECO:0000259" key="3">
    <source>
        <dbReference type="Pfam" id="PF00582"/>
    </source>
</evidence>
<dbReference type="Proteomes" id="UP000275394">
    <property type="component" value="Unassembled WGS sequence"/>
</dbReference>
<gene>
    <name evidence="4" type="ORF">EDC56_3516</name>
</gene>
<feature type="domain" description="UspA" evidence="3">
    <location>
        <begin position="5"/>
        <end position="157"/>
    </location>
</feature>
<dbReference type="OrthoDB" id="9804721at2"/>
<feature type="coiled-coil region" evidence="2">
    <location>
        <begin position="60"/>
        <end position="99"/>
    </location>
</feature>
<dbReference type="CDD" id="cd00293">
    <property type="entry name" value="USP-like"/>
    <property type="match status" value="2"/>
</dbReference>
<dbReference type="InterPro" id="IPR006016">
    <property type="entry name" value="UspA"/>
</dbReference>
<dbReference type="PANTHER" id="PTHR46268:SF6">
    <property type="entry name" value="UNIVERSAL STRESS PROTEIN UP12"/>
    <property type="match status" value="1"/>
</dbReference>
<protein>
    <submittedName>
        <fullName evidence="4">Universal stress protein family protein</fullName>
    </submittedName>
</protein>
<comment type="caution">
    <text evidence="4">The sequence shown here is derived from an EMBL/GenBank/DDBJ whole genome shotgun (WGS) entry which is preliminary data.</text>
</comment>
<dbReference type="RefSeq" id="WP_123713826.1">
    <property type="nucleotide sequence ID" value="NZ_RKHR01000007.1"/>
</dbReference>
<dbReference type="EMBL" id="RKHR01000007">
    <property type="protein sequence ID" value="ROR98777.1"/>
    <property type="molecule type" value="Genomic_DNA"/>
</dbReference>
<keyword evidence="5" id="KW-1185">Reference proteome</keyword>
<reference evidence="4 5" key="1">
    <citation type="submission" date="2018-11" db="EMBL/GenBank/DDBJ databases">
        <title>Genomic Encyclopedia of Type Strains, Phase IV (KMG-IV): sequencing the most valuable type-strain genomes for metagenomic binning, comparative biology and taxonomic classification.</title>
        <authorList>
            <person name="Goeker M."/>
        </authorList>
    </citation>
    <scope>NUCLEOTIDE SEQUENCE [LARGE SCALE GENOMIC DNA]</scope>
    <source>
        <strain evidence="4 5">DSM 100316</strain>
    </source>
</reference>
<dbReference type="Pfam" id="PF00582">
    <property type="entry name" value="Usp"/>
    <property type="match status" value="2"/>
</dbReference>
<evidence type="ECO:0000313" key="5">
    <source>
        <dbReference type="Proteomes" id="UP000275394"/>
    </source>
</evidence>
<sequence length="283" mass="30639">MSSPKTILACIDGSKSSTSVCDYAAWISRSIDTPVQLLHTCNNEQPAASNLSGSIGLGARESLLMELANLEQQRAKLILENGKQMLAEAQQRCRQLGINATILQRHGGLAETLVDLEDSTRVLVLGLRGEAHQDSEAGIGHKLESALRTLHRPMLVVNQDFVEPKNVMLAFDGSSGAEKALEMVCASPLFKDSCCHVIFVGSGADGEEHLRRAHAQLTEAGHQVKSALLQGKLDEAIGHYQAEYDIDMTVMGAFSHSRIRDILLGSLTSKVLHNTAIPLLLLR</sequence>
<evidence type="ECO:0000256" key="2">
    <source>
        <dbReference type="SAM" id="Coils"/>
    </source>
</evidence>